<protein>
    <submittedName>
        <fullName evidence="1">Uncharacterized protein</fullName>
    </submittedName>
</protein>
<dbReference type="EMBL" id="JAQIZT010000012">
    <property type="protein sequence ID" value="KAJ6976549.1"/>
    <property type="molecule type" value="Genomic_DNA"/>
</dbReference>
<proteinExistence type="predicted"/>
<name>A0AAD6M097_9ROSI</name>
<dbReference type="AlphaFoldDB" id="A0AAD6M097"/>
<evidence type="ECO:0000313" key="2">
    <source>
        <dbReference type="Proteomes" id="UP001164929"/>
    </source>
</evidence>
<sequence>MEFEGSCPQDTVGLVVLKGFSLSASTRENLDQVFVLTDTLHALIRTSFVARLMAAVLGDIYPSHTNSVGKSVGDILYRLNISVGKYVGGGGGGGGGGGWGLGGQKGLGAHVPPCVMFMTICRSSS</sequence>
<dbReference type="Proteomes" id="UP001164929">
    <property type="component" value="Chromosome 12"/>
</dbReference>
<keyword evidence="2" id="KW-1185">Reference proteome</keyword>
<evidence type="ECO:0000313" key="1">
    <source>
        <dbReference type="EMBL" id="KAJ6976549.1"/>
    </source>
</evidence>
<comment type="caution">
    <text evidence="1">The sequence shown here is derived from an EMBL/GenBank/DDBJ whole genome shotgun (WGS) entry which is preliminary data.</text>
</comment>
<reference evidence="1" key="1">
    <citation type="journal article" date="2023" name="Mol. Ecol. Resour.">
        <title>Chromosome-level genome assembly of a triploid poplar Populus alba 'Berolinensis'.</title>
        <authorList>
            <person name="Chen S."/>
            <person name="Yu Y."/>
            <person name="Wang X."/>
            <person name="Wang S."/>
            <person name="Zhang T."/>
            <person name="Zhou Y."/>
            <person name="He R."/>
            <person name="Meng N."/>
            <person name="Wang Y."/>
            <person name="Liu W."/>
            <person name="Liu Z."/>
            <person name="Liu J."/>
            <person name="Guo Q."/>
            <person name="Huang H."/>
            <person name="Sederoff R.R."/>
            <person name="Wang G."/>
            <person name="Qu G."/>
            <person name="Chen S."/>
        </authorList>
    </citation>
    <scope>NUCLEOTIDE SEQUENCE</scope>
    <source>
        <strain evidence="1">SC-2020</strain>
    </source>
</reference>
<gene>
    <name evidence="1" type="ORF">NC653_028638</name>
</gene>
<organism evidence="1 2">
    <name type="scientific">Populus alba x Populus x berolinensis</name>
    <dbReference type="NCBI Taxonomy" id="444605"/>
    <lineage>
        <taxon>Eukaryota</taxon>
        <taxon>Viridiplantae</taxon>
        <taxon>Streptophyta</taxon>
        <taxon>Embryophyta</taxon>
        <taxon>Tracheophyta</taxon>
        <taxon>Spermatophyta</taxon>
        <taxon>Magnoliopsida</taxon>
        <taxon>eudicotyledons</taxon>
        <taxon>Gunneridae</taxon>
        <taxon>Pentapetalae</taxon>
        <taxon>rosids</taxon>
        <taxon>fabids</taxon>
        <taxon>Malpighiales</taxon>
        <taxon>Salicaceae</taxon>
        <taxon>Saliceae</taxon>
        <taxon>Populus</taxon>
    </lineage>
</organism>
<accession>A0AAD6M097</accession>